<dbReference type="Proteomes" id="UP000075243">
    <property type="component" value="Unassembled WGS sequence"/>
</dbReference>
<sequence length="1152" mass="130974">MNEAFEQTLTVHSYLYLHPNENPAIALVSPLLDSTNYHSWSRSMLTALSAKNKVEFVDGSAPKPSPSDPMHAAWRRCNNMVVSWLVHSVSMPIRHSVLWMDKVDEIWKDLKSRYSNKQGDLTITEFFTKLRVVWDELENFRPDPVCTCTIKCSCKLFSTIAQRKLEDRAMQFLRGLNDQYSNVRSHVLLMDPLPPISKIFSYVAQLERQLLGPIIPYIKERLINATTSFSCTHCGCLGHTESIYYRKHGFPSHNDNKHNKVTFNRNGKLCTHCGKMGHTIDVCYRKHGFPPGHKLSTKHTVINSTVTDNGGSTSSSSHVNQISSISPSSLAGICKHFSVCSISQSVASWIIDSDATDHVSSSLLNFSSYVMINPVFVKLPTGQTVTATHSGVVKFSESLFLVDVLYIPSFTFNLISLSKLVSSLQCELIFSHNSCIIQDSKNKKRIGTVDVNGGLYTLALQPIVNHFVYSTIVNPQCNKLPIDLWHFHLGHLSHERMFIMKQYYSCLSVDKTFICNTCHHAKQHKLPFPLSHSHASQPFELLHMDIWGPCTLTSMHGHRYFLTVVDDHTRFTWIFLMTSKSETRTHIINFITQIEKQFSKTVKIIRTDNGAKFNMHQYFLSKGIIHQTTCIETPQQNGIVEHKHQHILNVTRALLFQSHLPSSFWFFALLHVVLLINCIPTPFLHNKSPFEIIYNHPFDISILRVFGCLCYTGTITAHRTKLDPRAHLSIFLGFKPYTKGYLVFNLHSRQLVVSRNVIFYEDHFPYVHHTHHELSSEPSLLLSTSFSPIAPVDPILSRSNIPSIPHITTSSTNIPSFSSPHLRRSNRPRQPPTYLKNFHSVFTSIGPSSSKGVRYPLERSLSYSRLSPSFHKFILSISFSTKPKTYAEASKSDCWLKAMHDEITALEANDTWVLTDLPPNKTTIGCRWVYKIKHNADGSIERYKARLVAKGYTQMEGLDFLDTFYSPVAKLTTVRLLLALAAIHKWHLKQLDVTSTLQLKAFSDSDWVGCIDSRRSITGFTKFEDIVDCIDIHKQTAFDHPLLKNHKLQRKPSFQNSIEDINVEKSPSTPMFGLENGQYQCPTGSVPILRTKNELIQNNLLLNNHIMTQDIPWTHKAEVSTLSILGPYYGVGGRNNIYKPKVNKDQTSVSHL</sequence>
<evidence type="ECO:0000256" key="3">
    <source>
        <dbReference type="ARBA" id="ARBA00022801"/>
    </source>
</evidence>
<dbReference type="Pfam" id="PF13976">
    <property type="entry name" value="gag_pre-integrs"/>
    <property type="match status" value="1"/>
</dbReference>
<dbReference type="InterPro" id="IPR013103">
    <property type="entry name" value="RVT_2"/>
</dbReference>
<dbReference type="GO" id="GO:0003676">
    <property type="term" value="F:nucleic acid binding"/>
    <property type="evidence" value="ECO:0007669"/>
    <property type="project" value="InterPro"/>
</dbReference>
<dbReference type="InterPro" id="IPR057670">
    <property type="entry name" value="SH3_retrovirus"/>
</dbReference>
<dbReference type="SUPFAM" id="SSF53098">
    <property type="entry name" value="Ribonuclease H-like"/>
    <property type="match status" value="1"/>
</dbReference>
<dbReference type="InterPro" id="IPR025521">
    <property type="entry name" value="Neprosin_propep"/>
</dbReference>
<name>A0A151R1J9_CAJCA</name>
<evidence type="ECO:0000313" key="6">
    <source>
        <dbReference type="Proteomes" id="UP000075243"/>
    </source>
</evidence>
<dbReference type="Pfam" id="PF14365">
    <property type="entry name" value="Neprosin_AP"/>
    <property type="match status" value="1"/>
</dbReference>
<dbReference type="InterPro" id="IPR012337">
    <property type="entry name" value="RNaseH-like_sf"/>
</dbReference>
<dbReference type="InterPro" id="IPR054722">
    <property type="entry name" value="PolX-like_BBD"/>
</dbReference>
<protein>
    <submittedName>
        <fullName evidence="5">Retrovirus-related Pol polyprotein from transposon TNT 1-94</fullName>
    </submittedName>
</protein>
<keyword evidence="3" id="KW-0378">Hydrolase</keyword>
<dbReference type="GO" id="GO:0008233">
    <property type="term" value="F:peptidase activity"/>
    <property type="evidence" value="ECO:0007669"/>
    <property type="project" value="UniProtKB-KW"/>
</dbReference>
<dbReference type="GO" id="GO:0046872">
    <property type="term" value="F:metal ion binding"/>
    <property type="evidence" value="ECO:0007669"/>
    <property type="project" value="UniProtKB-KW"/>
</dbReference>
<dbReference type="AlphaFoldDB" id="A0A151R1J9"/>
<evidence type="ECO:0000256" key="2">
    <source>
        <dbReference type="ARBA" id="ARBA00022723"/>
    </source>
</evidence>
<dbReference type="Pfam" id="PF22936">
    <property type="entry name" value="Pol_BBD"/>
    <property type="match status" value="1"/>
</dbReference>
<accession>A0A151R1J9</accession>
<keyword evidence="1" id="KW-0645">Protease</keyword>
<dbReference type="GO" id="GO:0015074">
    <property type="term" value="P:DNA integration"/>
    <property type="evidence" value="ECO:0007669"/>
    <property type="project" value="InterPro"/>
</dbReference>
<dbReference type="PANTHER" id="PTHR42648:SF31">
    <property type="entry name" value="RNA-DIRECTED DNA POLYMERASE"/>
    <property type="match status" value="1"/>
</dbReference>
<dbReference type="InterPro" id="IPR025724">
    <property type="entry name" value="GAG-pre-integrase_dom"/>
</dbReference>
<evidence type="ECO:0000313" key="5">
    <source>
        <dbReference type="EMBL" id="KYP36406.1"/>
    </source>
</evidence>
<evidence type="ECO:0000259" key="4">
    <source>
        <dbReference type="PROSITE" id="PS50994"/>
    </source>
</evidence>
<dbReference type="GO" id="GO:0006508">
    <property type="term" value="P:proteolysis"/>
    <property type="evidence" value="ECO:0007669"/>
    <property type="project" value="UniProtKB-KW"/>
</dbReference>
<organism evidence="5 6">
    <name type="scientific">Cajanus cajan</name>
    <name type="common">Pigeon pea</name>
    <name type="synonym">Cajanus indicus</name>
    <dbReference type="NCBI Taxonomy" id="3821"/>
    <lineage>
        <taxon>Eukaryota</taxon>
        <taxon>Viridiplantae</taxon>
        <taxon>Streptophyta</taxon>
        <taxon>Embryophyta</taxon>
        <taxon>Tracheophyta</taxon>
        <taxon>Spermatophyta</taxon>
        <taxon>Magnoliopsida</taxon>
        <taxon>eudicotyledons</taxon>
        <taxon>Gunneridae</taxon>
        <taxon>Pentapetalae</taxon>
        <taxon>rosids</taxon>
        <taxon>fabids</taxon>
        <taxon>Fabales</taxon>
        <taxon>Fabaceae</taxon>
        <taxon>Papilionoideae</taxon>
        <taxon>50 kb inversion clade</taxon>
        <taxon>NPAAA clade</taxon>
        <taxon>indigoferoid/millettioid clade</taxon>
        <taxon>Phaseoleae</taxon>
        <taxon>Cajanus</taxon>
    </lineage>
</organism>
<dbReference type="PROSITE" id="PS50994">
    <property type="entry name" value="INTEGRASE"/>
    <property type="match status" value="1"/>
</dbReference>
<proteinExistence type="predicted"/>
<dbReference type="Pfam" id="PF07727">
    <property type="entry name" value="RVT_2"/>
    <property type="match status" value="1"/>
</dbReference>
<dbReference type="InterPro" id="IPR036397">
    <property type="entry name" value="RNaseH_sf"/>
</dbReference>
<dbReference type="EMBL" id="KQ484222">
    <property type="protein sequence ID" value="KYP36406.1"/>
    <property type="molecule type" value="Genomic_DNA"/>
</dbReference>
<evidence type="ECO:0000256" key="1">
    <source>
        <dbReference type="ARBA" id="ARBA00022670"/>
    </source>
</evidence>
<dbReference type="Pfam" id="PF00665">
    <property type="entry name" value="rve"/>
    <property type="match status" value="1"/>
</dbReference>
<dbReference type="InterPro" id="IPR039537">
    <property type="entry name" value="Retrotran_Ty1/copia-like"/>
</dbReference>
<dbReference type="Gene3D" id="3.30.420.10">
    <property type="entry name" value="Ribonuclease H-like superfamily/Ribonuclease H"/>
    <property type="match status" value="1"/>
</dbReference>
<gene>
    <name evidence="5" type="ORF">KK1_042468</name>
</gene>
<dbReference type="Pfam" id="PF14244">
    <property type="entry name" value="Retrotran_gag_3"/>
    <property type="match status" value="1"/>
</dbReference>
<keyword evidence="6" id="KW-1185">Reference proteome</keyword>
<dbReference type="InterPro" id="IPR029472">
    <property type="entry name" value="Copia-like_N"/>
</dbReference>
<feature type="domain" description="Integrase catalytic" evidence="4">
    <location>
        <begin position="534"/>
        <end position="697"/>
    </location>
</feature>
<dbReference type="Gramene" id="C.cajan_40135.t">
    <property type="protein sequence ID" value="C.cajan_40135.t"/>
    <property type="gene ID" value="C.cajan_40135"/>
</dbReference>
<dbReference type="InterPro" id="IPR001584">
    <property type="entry name" value="Integrase_cat-core"/>
</dbReference>
<dbReference type="PANTHER" id="PTHR42648">
    <property type="entry name" value="TRANSPOSASE, PUTATIVE-RELATED"/>
    <property type="match status" value="1"/>
</dbReference>
<reference evidence="5" key="1">
    <citation type="journal article" date="2012" name="Nat. Biotechnol.">
        <title>Draft genome sequence of pigeonpea (Cajanus cajan), an orphan legume crop of resource-poor farmers.</title>
        <authorList>
            <person name="Varshney R.K."/>
            <person name="Chen W."/>
            <person name="Li Y."/>
            <person name="Bharti A.K."/>
            <person name="Saxena R.K."/>
            <person name="Schlueter J.A."/>
            <person name="Donoghue M.T."/>
            <person name="Azam S."/>
            <person name="Fan G."/>
            <person name="Whaley A.M."/>
            <person name="Farmer A.D."/>
            <person name="Sheridan J."/>
            <person name="Iwata A."/>
            <person name="Tuteja R."/>
            <person name="Penmetsa R.V."/>
            <person name="Wu W."/>
            <person name="Upadhyaya H.D."/>
            <person name="Yang S.P."/>
            <person name="Shah T."/>
            <person name="Saxena K.B."/>
            <person name="Michael T."/>
            <person name="McCombie W.R."/>
            <person name="Yang B."/>
            <person name="Zhang G."/>
            <person name="Yang H."/>
            <person name="Wang J."/>
            <person name="Spillane C."/>
            <person name="Cook D.R."/>
            <person name="May G.D."/>
            <person name="Xu X."/>
            <person name="Jackson S.A."/>
        </authorList>
    </citation>
    <scope>NUCLEOTIDE SEQUENCE [LARGE SCALE GENOMIC DNA]</scope>
</reference>
<keyword evidence="2" id="KW-0479">Metal-binding</keyword>
<dbReference type="Pfam" id="PF25597">
    <property type="entry name" value="SH3_retrovirus"/>
    <property type="match status" value="1"/>
</dbReference>